<organism evidence="2 3">
    <name type="scientific">Permianibacter aggregans</name>
    <dbReference type="NCBI Taxonomy" id="1510150"/>
    <lineage>
        <taxon>Bacteria</taxon>
        <taxon>Pseudomonadati</taxon>
        <taxon>Pseudomonadota</taxon>
        <taxon>Gammaproteobacteria</taxon>
        <taxon>Pseudomonadales</taxon>
        <taxon>Pseudomonadaceae</taxon>
        <taxon>Permianibacter</taxon>
    </lineage>
</organism>
<evidence type="ECO:0000313" key="2">
    <source>
        <dbReference type="EMBL" id="TDQ51145.1"/>
    </source>
</evidence>
<evidence type="ECO:0000313" key="3">
    <source>
        <dbReference type="Proteomes" id="UP000295375"/>
    </source>
</evidence>
<dbReference type="AlphaFoldDB" id="A0A4R6UZR5"/>
<dbReference type="GO" id="GO:0005886">
    <property type="term" value="C:plasma membrane"/>
    <property type="evidence" value="ECO:0007669"/>
    <property type="project" value="TreeGrafter"/>
</dbReference>
<evidence type="ECO:0000256" key="1">
    <source>
        <dbReference type="SAM" id="Phobius"/>
    </source>
</evidence>
<proteinExistence type="predicted"/>
<name>A0A4R6UZR5_9GAMM</name>
<reference evidence="2 3" key="1">
    <citation type="submission" date="2019-03" db="EMBL/GenBank/DDBJ databases">
        <title>Genomic Encyclopedia of Type Strains, Phase IV (KMG-IV): sequencing the most valuable type-strain genomes for metagenomic binning, comparative biology and taxonomic classification.</title>
        <authorList>
            <person name="Goeker M."/>
        </authorList>
    </citation>
    <scope>NUCLEOTIDE SEQUENCE [LARGE SCALE GENOMIC DNA]</scope>
    <source>
        <strain evidence="2 3">DSM 103792</strain>
    </source>
</reference>
<keyword evidence="3" id="KW-1185">Reference proteome</keyword>
<keyword evidence="1" id="KW-0472">Membrane</keyword>
<sequence length="129" mass="14942">MLYTIVKHIHITAVVLSGLLFLWRGLRALMSYNNNAFAYRVLPHIIDTALLVSAIYLSYLMQQYPFVHAWLTAKVIGLIVYIVFGYMAVKRAKGFVEKLFYFLLAVATFIYIIGAAHLHTPWSWLIRYL</sequence>
<dbReference type="PANTHER" id="PTHR39594:SF1">
    <property type="entry name" value="PROTEIN YCHQ"/>
    <property type="match status" value="1"/>
</dbReference>
<dbReference type="Pfam" id="PF04247">
    <property type="entry name" value="SirB"/>
    <property type="match status" value="1"/>
</dbReference>
<dbReference type="InterPro" id="IPR007360">
    <property type="entry name" value="SirB"/>
</dbReference>
<feature type="transmembrane region" description="Helical" evidence="1">
    <location>
        <begin position="6"/>
        <end position="25"/>
    </location>
</feature>
<protein>
    <submittedName>
        <fullName evidence="2">Putative membrane protein SirB2</fullName>
    </submittedName>
</protein>
<feature type="transmembrane region" description="Helical" evidence="1">
    <location>
        <begin position="67"/>
        <end position="87"/>
    </location>
</feature>
<feature type="transmembrane region" description="Helical" evidence="1">
    <location>
        <begin position="99"/>
        <end position="119"/>
    </location>
</feature>
<dbReference type="Proteomes" id="UP000295375">
    <property type="component" value="Unassembled WGS sequence"/>
</dbReference>
<accession>A0A4R6UZR5</accession>
<gene>
    <name evidence="2" type="ORF">EV696_101115</name>
</gene>
<keyword evidence="1" id="KW-0812">Transmembrane</keyword>
<dbReference type="PANTHER" id="PTHR39594">
    <property type="entry name" value="PROTEIN YCHQ"/>
    <property type="match status" value="1"/>
</dbReference>
<feature type="transmembrane region" description="Helical" evidence="1">
    <location>
        <begin position="37"/>
        <end position="61"/>
    </location>
</feature>
<dbReference type="OrthoDB" id="5588650at2"/>
<comment type="caution">
    <text evidence="2">The sequence shown here is derived from an EMBL/GenBank/DDBJ whole genome shotgun (WGS) entry which is preliminary data.</text>
</comment>
<keyword evidence="1" id="KW-1133">Transmembrane helix</keyword>
<dbReference type="PIRSF" id="PIRSF005610">
    <property type="entry name" value="SirB"/>
    <property type="match status" value="1"/>
</dbReference>
<dbReference type="RefSeq" id="WP_133586999.1">
    <property type="nucleotide sequence ID" value="NZ_CP037953.1"/>
</dbReference>
<dbReference type="EMBL" id="SNYM01000001">
    <property type="protein sequence ID" value="TDQ51145.1"/>
    <property type="molecule type" value="Genomic_DNA"/>
</dbReference>